<feature type="coiled-coil region" evidence="1">
    <location>
        <begin position="134"/>
        <end position="170"/>
    </location>
</feature>
<accession>A0A6J7X9R8</accession>
<proteinExistence type="predicted"/>
<keyword evidence="2" id="KW-1133">Transmembrane helix</keyword>
<sequence length="206" mass="23719">MIELAAVGLAIQGAKLAIEGIKQTAELMRGTFDEINKCVDSGKELSASMKPITKFFSLAGTYEINKTKLEEAKNTQDIAIEQGMTIDNPISDAEYVMEMMAIDREIKQYYDQIKHYFIYHFNEAGLWDEFWSRLSKLRNDREEKKEAKRRAETEKRLAIAAEKMKAKRKRQKIYDFCYTVTGAIVIVAILYGFILSMIWIIDQGGY</sequence>
<organism evidence="3">
    <name type="scientific">uncultured Caudovirales phage</name>
    <dbReference type="NCBI Taxonomy" id="2100421"/>
    <lineage>
        <taxon>Viruses</taxon>
        <taxon>Duplodnaviria</taxon>
        <taxon>Heunggongvirae</taxon>
        <taxon>Uroviricota</taxon>
        <taxon>Caudoviricetes</taxon>
        <taxon>Peduoviridae</taxon>
        <taxon>Maltschvirus</taxon>
        <taxon>Maltschvirus maltsch</taxon>
    </lineage>
</organism>
<evidence type="ECO:0000256" key="1">
    <source>
        <dbReference type="SAM" id="Coils"/>
    </source>
</evidence>
<name>A0A6J7X9R8_9CAUD</name>
<evidence type="ECO:0000256" key="2">
    <source>
        <dbReference type="SAM" id="Phobius"/>
    </source>
</evidence>
<dbReference type="EMBL" id="LR798342">
    <property type="protein sequence ID" value="CAB5225655.1"/>
    <property type="molecule type" value="Genomic_DNA"/>
</dbReference>
<keyword evidence="1" id="KW-0175">Coiled coil</keyword>
<reference evidence="3" key="1">
    <citation type="submission" date="2020-05" db="EMBL/GenBank/DDBJ databases">
        <authorList>
            <person name="Chiriac C."/>
            <person name="Salcher M."/>
            <person name="Ghai R."/>
            <person name="Kavagutti S V."/>
        </authorList>
    </citation>
    <scope>NUCLEOTIDE SEQUENCE</scope>
</reference>
<gene>
    <name evidence="3" type="ORF">UFOVP746_47</name>
</gene>
<feature type="transmembrane region" description="Helical" evidence="2">
    <location>
        <begin position="173"/>
        <end position="201"/>
    </location>
</feature>
<keyword evidence="2" id="KW-0812">Transmembrane</keyword>
<protein>
    <submittedName>
        <fullName evidence="3">Uncharacterized protein</fullName>
    </submittedName>
</protein>
<evidence type="ECO:0000313" key="3">
    <source>
        <dbReference type="EMBL" id="CAB5225655.1"/>
    </source>
</evidence>
<keyword evidence="2" id="KW-0472">Membrane</keyword>